<dbReference type="AlphaFoldDB" id="A0AAE1L2M8"/>
<dbReference type="EMBL" id="JAWQEG010000128">
    <property type="protein sequence ID" value="KAK3894234.1"/>
    <property type="molecule type" value="Genomic_DNA"/>
</dbReference>
<comment type="caution">
    <text evidence="2">The sequence shown here is derived from an EMBL/GenBank/DDBJ whole genome shotgun (WGS) entry which is preliminary data.</text>
</comment>
<organism evidence="2 3">
    <name type="scientific">Petrolisthes cinctipes</name>
    <name type="common">Flat porcelain crab</name>
    <dbReference type="NCBI Taxonomy" id="88211"/>
    <lineage>
        <taxon>Eukaryota</taxon>
        <taxon>Metazoa</taxon>
        <taxon>Ecdysozoa</taxon>
        <taxon>Arthropoda</taxon>
        <taxon>Crustacea</taxon>
        <taxon>Multicrustacea</taxon>
        <taxon>Malacostraca</taxon>
        <taxon>Eumalacostraca</taxon>
        <taxon>Eucarida</taxon>
        <taxon>Decapoda</taxon>
        <taxon>Pleocyemata</taxon>
        <taxon>Anomura</taxon>
        <taxon>Galatheoidea</taxon>
        <taxon>Porcellanidae</taxon>
        <taxon>Petrolisthes</taxon>
    </lineage>
</organism>
<dbReference type="Proteomes" id="UP001286313">
    <property type="component" value="Unassembled WGS sequence"/>
</dbReference>
<sequence>MAKCAELEKRINQKFTEFEEKLEKRFQNIEKDMQDKVNKKDIQQMIAVELAKHGQTDDINWPLPGSVLSRDQMEVKIKDVKEVARELLQNQLNKEEIKTIIRLGKGDERNARPILVTLENHQIKKCIFSNME</sequence>
<name>A0AAE1L2M8_PETCI</name>
<gene>
    <name evidence="2" type="ORF">Pcinc_001996</name>
</gene>
<evidence type="ECO:0000313" key="2">
    <source>
        <dbReference type="EMBL" id="KAK3894234.1"/>
    </source>
</evidence>
<accession>A0AAE1L2M8</accession>
<keyword evidence="1" id="KW-0175">Coiled coil</keyword>
<feature type="coiled-coil region" evidence="1">
    <location>
        <begin position="4"/>
        <end position="39"/>
    </location>
</feature>
<evidence type="ECO:0000313" key="3">
    <source>
        <dbReference type="Proteomes" id="UP001286313"/>
    </source>
</evidence>
<reference evidence="2" key="1">
    <citation type="submission" date="2023-10" db="EMBL/GenBank/DDBJ databases">
        <title>Genome assemblies of two species of porcelain crab, Petrolisthes cinctipes and Petrolisthes manimaculis (Anomura: Porcellanidae).</title>
        <authorList>
            <person name="Angst P."/>
        </authorList>
    </citation>
    <scope>NUCLEOTIDE SEQUENCE</scope>
    <source>
        <strain evidence="2">PB745_01</strain>
        <tissue evidence="2">Gill</tissue>
    </source>
</reference>
<proteinExistence type="predicted"/>
<protein>
    <submittedName>
        <fullName evidence="2">Uncharacterized protein</fullName>
    </submittedName>
</protein>
<keyword evidence="3" id="KW-1185">Reference proteome</keyword>
<evidence type="ECO:0000256" key="1">
    <source>
        <dbReference type="SAM" id="Coils"/>
    </source>
</evidence>